<proteinExistence type="inferred from homology"/>
<evidence type="ECO:0000256" key="1">
    <source>
        <dbReference type="ARBA" id="ARBA00005906"/>
    </source>
</evidence>
<dbReference type="InterPro" id="IPR002635">
    <property type="entry name" value="Chorion"/>
</dbReference>
<protein>
    <submittedName>
        <fullName evidence="5">(African queen) hypothetical protein</fullName>
    </submittedName>
</protein>
<feature type="chain" id="PRO_5035281065" evidence="4">
    <location>
        <begin position="22"/>
        <end position="151"/>
    </location>
</feature>
<dbReference type="GO" id="GO:0042600">
    <property type="term" value="C:egg chorion"/>
    <property type="evidence" value="ECO:0007669"/>
    <property type="project" value="InterPro"/>
</dbReference>
<dbReference type="AlphaFoldDB" id="A0A8J2QW50"/>
<evidence type="ECO:0000313" key="6">
    <source>
        <dbReference type="Proteomes" id="UP000789524"/>
    </source>
</evidence>
<sequence>MNTFGFLVLAIQACFVQNVYSQCLRGSAFGPANAYALEAGYGLAGPYALEAGLGINGFGLDAGLAGPYALEAGLSPAFGYPASLAGLAGAGAYGGSGIGDIAVAGEMPVAGTTLVAGQVPILGAVRFAGDLPAAGTVSITGSSACGCGRYI</sequence>
<dbReference type="GO" id="GO:0005213">
    <property type="term" value="F:structural constituent of egg chorion"/>
    <property type="evidence" value="ECO:0007669"/>
    <property type="project" value="InterPro"/>
</dbReference>
<evidence type="ECO:0000256" key="4">
    <source>
        <dbReference type="SAM" id="SignalP"/>
    </source>
</evidence>
<organism evidence="5 6">
    <name type="scientific">Danaus chrysippus</name>
    <name type="common">African queen</name>
    <dbReference type="NCBI Taxonomy" id="151541"/>
    <lineage>
        <taxon>Eukaryota</taxon>
        <taxon>Metazoa</taxon>
        <taxon>Ecdysozoa</taxon>
        <taxon>Arthropoda</taxon>
        <taxon>Hexapoda</taxon>
        <taxon>Insecta</taxon>
        <taxon>Pterygota</taxon>
        <taxon>Neoptera</taxon>
        <taxon>Endopterygota</taxon>
        <taxon>Lepidoptera</taxon>
        <taxon>Glossata</taxon>
        <taxon>Ditrysia</taxon>
        <taxon>Papilionoidea</taxon>
        <taxon>Nymphalidae</taxon>
        <taxon>Danainae</taxon>
        <taxon>Danaini</taxon>
        <taxon>Danaina</taxon>
        <taxon>Danaus</taxon>
        <taxon>Anosia</taxon>
    </lineage>
</organism>
<evidence type="ECO:0000256" key="2">
    <source>
        <dbReference type="ARBA" id="ARBA00022737"/>
    </source>
</evidence>
<dbReference type="GO" id="GO:0007304">
    <property type="term" value="P:chorion-containing eggshell formation"/>
    <property type="evidence" value="ECO:0007669"/>
    <property type="project" value="InterPro"/>
</dbReference>
<keyword evidence="4" id="KW-0732">Signal</keyword>
<accession>A0A8J2QW50</accession>
<dbReference type="Proteomes" id="UP000789524">
    <property type="component" value="Unassembled WGS sequence"/>
</dbReference>
<name>A0A8J2QW50_9NEOP</name>
<keyword evidence="6" id="KW-1185">Reference proteome</keyword>
<feature type="signal peptide" evidence="4">
    <location>
        <begin position="1"/>
        <end position="21"/>
    </location>
</feature>
<evidence type="ECO:0000256" key="3">
    <source>
        <dbReference type="RuleBase" id="RU004378"/>
    </source>
</evidence>
<evidence type="ECO:0000313" key="5">
    <source>
        <dbReference type="EMBL" id="CAG9573434.1"/>
    </source>
</evidence>
<gene>
    <name evidence="5" type="ORF">DCHRY22_LOCUS10447</name>
</gene>
<dbReference type="EMBL" id="CAKASE010000070">
    <property type="protein sequence ID" value="CAG9573434.1"/>
    <property type="molecule type" value="Genomic_DNA"/>
</dbReference>
<dbReference type="Pfam" id="PF01723">
    <property type="entry name" value="Chorion_1"/>
    <property type="match status" value="1"/>
</dbReference>
<reference evidence="5" key="1">
    <citation type="submission" date="2021-09" db="EMBL/GenBank/DDBJ databases">
        <authorList>
            <person name="Martin H S."/>
        </authorList>
    </citation>
    <scope>NUCLEOTIDE SEQUENCE</scope>
</reference>
<keyword evidence="2" id="KW-0677">Repeat</keyword>
<comment type="similarity">
    <text evidence="1 3">Belongs to the chorion protein family.</text>
</comment>
<comment type="caution">
    <text evidence="5">The sequence shown here is derived from an EMBL/GenBank/DDBJ whole genome shotgun (WGS) entry which is preliminary data.</text>
</comment>
<dbReference type="OrthoDB" id="7490938at2759"/>